<feature type="transmembrane region" description="Helical" evidence="1">
    <location>
        <begin position="20"/>
        <end position="39"/>
    </location>
</feature>
<protein>
    <submittedName>
        <fullName evidence="2">Uncharacterized protein</fullName>
    </submittedName>
</protein>
<feature type="transmembrane region" description="Helical" evidence="1">
    <location>
        <begin position="51"/>
        <end position="78"/>
    </location>
</feature>
<evidence type="ECO:0000256" key="1">
    <source>
        <dbReference type="SAM" id="Phobius"/>
    </source>
</evidence>
<keyword evidence="1" id="KW-0472">Membrane</keyword>
<organism evidence="2 3">
    <name type="scientific">Micromonospora echinaurantiaca</name>
    <dbReference type="NCBI Taxonomy" id="47857"/>
    <lineage>
        <taxon>Bacteria</taxon>
        <taxon>Bacillati</taxon>
        <taxon>Actinomycetota</taxon>
        <taxon>Actinomycetes</taxon>
        <taxon>Micromonosporales</taxon>
        <taxon>Micromonosporaceae</taxon>
        <taxon>Micromonospora</taxon>
    </lineage>
</organism>
<keyword evidence="3" id="KW-1185">Reference proteome</keyword>
<dbReference type="Proteomes" id="UP000198217">
    <property type="component" value="Chromosome I"/>
</dbReference>
<name>A0A1C5J4R3_9ACTN</name>
<sequence>MARTIGRLDDVYGPGFDWQLAHLLGLAGFLLFVPLVLGLRTLVPAGTVREVAVGATLFGLAASVVQFGADIVLAVMAADKEELRSLQQDFAGLPGVRPAIYDVGPLFLFVGIVVVAALAAGAGRLPWWSPVVLLVAVLLPPVNLDLMPLAGLLMLVALLPLWQPIRQVSAAG</sequence>
<keyword evidence="1" id="KW-0812">Transmembrane</keyword>
<reference evidence="2 3" key="1">
    <citation type="submission" date="2016-06" db="EMBL/GenBank/DDBJ databases">
        <authorList>
            <person name="Kjaerup R.B."/>
            <person name="Dalgaard T.S."/>
            <person name="Juul-Madsen H.R."/>
        </authorList>
    </citation>
    <scope>NUCLEOTIDE SEQUENCE [LARGE SCALE GENOMIC DNA]</scope>
    <source>
        <strain evidence="2 3">DSM 43904</strain>
    </source>
</reference>
<gene>
    <name evidence="2" type="ORF">GA0070609_4016</name>
</gene>
<keyword evidence="1" id="KW-1133">Transmembrane helix</keyword>
<dbReference type="RefSeq" id="WP_088995155.1">
    <property type="nucleotide sequence ID" value="NZ_LT607750.1"/>
</dbReference>
<dbReference type="AlphaFoldDB" id="A0A1C5J4R3"/>
<feature type="transmembrane region" description="Helical" evidence="1">
    <location>
        <begin position="98"/>
        <end position="119"/>
    </location>
</feature>
<feature type="transmembrane region" description="Helical" evidence="1">
    <location>
        <begin position="131"/>
        <end position="159"/>
    </location>
</feature>
<evidence type="ECO:0000313" key="3">
    <source>
        <dbReference type="Proteomes" id="UP000198217"/>
    </source>
</evidence>
<accession>A0A1C5J4R3</accession>
<evidence type="ECO:0000313" key="2">
    <source>
        <dbReference type="EMBL" id="SCG65026.1"/>
    </source>
</evidence>
<dbReference type="EMBL" id="LT607750">
    <property type="protein sequence ID" value="SCG65026.1"/>
    <property type="molecule type" value="Genomic_DNA"/>
</dbReference>
<proteinExistence type="predicted"/>